<sequence length="71" mass="7668">ISNSSILWVETSAVPTISSEATWSTTGETVAGGYNSGDQLNQLHSPEDIFVDDRNSVISIKKQGHSLKIIH</sequence>
<name>A0A8S2G9W3_9BILA</name>
<dbReference type="AlphaFoldDB" id="A0A8S2G9W3"/>
<dbReference type="EMBL" id="CAJOBA010099661">
    <property type="protein sequence ID" value="CAF4515699.1"/>
    <property type="molecule type" value="Genomic_DNA"/>
</dbReference>
<evidence type="ECO:0000313" key="2">
    <source>
        <dbReference type="EMBL" id="CAF4515699.1"/>
    </source>
</evidence>
<evidence type="ECO:0000313" key="3">
    <source>
        <dbReference type="Proteomes" id="UP000677228"/>
    </source>
</evidence>
<feature type="non-terminal residue" evidence="1">
    <location>
        <position position="1"/>
    </location>
</feature>
<protein>
    <submittedName>
        <fullName evidence="1">Uncharacterized protein</fullName>
    </submittedName>
</protein>
<comment type="caution">
    <text evidence="1">The sequence shown here is derived from an EMBL/GenBank/DDBJ whole genome shotgun (WGS) entry which is preliminary data.</text>
</comment>
<organism evidence="1 3">
    <name type="scientific">Didymodactylos carnosus</name>
    <dbReference type="NCBI Taxonomy" id="1234261"/>
    <lineage>
        <taxon>Eukaryota</taxon>
        <taxon>Metazoa</taxon>
        <taxon>Spiralia</taxon>
        <taxon>Gnathifera</taxon>
        <taxon>Rotifera</taxon>
        <taxon>Eurotatoria</taxon>
        <taxon>Bdelloidea</taxon>
        <taxon>Philodinida</taxon>
        <taxon>Philodinidae</taxon>
        <taxon>Didymodactylos</taxon>
    </lineage>
</organism>
<dbReference type="EMBL" id="CAJNOK010069445">
    <property type="protein sequence ID" value="CAF1659444.1"/>
    <property type="molecule type" value="Genomic_DNA"/>
</dbReference>
<gene>
    <name evidence="1" type="ORF">OVA965_LOCUS45216</name>
    <name evidence="2" type="ORF">TMI583_LOCUS48514</name>
</gene>
<accession>A0A8S2G9W3</accession>
<reference evidence="1" key="1">
    <citation type="submission" date="2021-02" db="EMBL/GenBank/DDBJ databases">
        <authorList>
            <person name="Nowell W R."/>
        </authorList>
    </citation>
    <scope>NUCLEOTIDE SEQUENCE</scope>
</reference>
<dbReference type="Proteomes" id="UP000682733">
    <property type="component" value="Unassembled WGS sequence"/>
</dbReference>
<proteinExistence type="predicted"/>
<evidence type="ECO:0000313" key="1">
    <source>
        <dbReference type="EMBL" id="CAF1659444.1"/>
    </source>
</evidence>
<dbReference type="Proteomes" id="UP000677228">
    <property type="component" value="Unassembled WGS sequence"/>
</dbReference>